<evidence type="ECO:0000313" key="2">
    <source>
        <dbReference type="EMBL" id="WQJ53184.1"/>
    </source>
</evidence>
<evidence type="ECO:0000256" key="1">
    <source>
        <dbReference type="SAM" id="Coils"/>
    </source>
</evidence>
<dbReference type="Proteomes" id="UP001349343">
    <property type="component" value="Segment"/>
</dbReference>
<keyword evidence="1" id="KW-0175">Coiled coil</keyword>
<sequence length="151" mass="17614">MSFTLDTNLYKKNLVYVPQGSGSQFKQQYSESNDYKSKIVFVEDTHEIFANGKSWGYNYDKELQDLSYRLDQHDVHMSIEDEHMSTIDSKIELWNSMLVNYNTLLETKISNLTTELNTYKSKVNTLESTVTSQNNTISQLSNRVAYLERKI</sequence>
<name>A0ABZ0Z1W7_9CAUD</name>
<protein>
    <submittedName>
        <fullName evidence="2">Uncharacterized protein</fullName>
    </submittedName>
</protein>
<dbReference type="EMBL" id="OR769222">
    <property type="protein sequence ID" value="WQJ53184.1"/>
    <property type="molecule type" value="Genomic_DNA"/>
</dbReference>
<proteinExistence type="predicted"/>
<organism evidence="2 3">
    <name type="scientific">phage Lak_Megaphage_RVC_JS4_GC31</name>
    <dbReference type="NCBI Taxonomy" id="3109228"/>
    <lineage>
        <taxon>Viruses</taxon>
        <taxon>Duplodnaviria</taxon>
        <taxon>Heunggongvirae</taxon>
        <taxon>Uroviricota</taxon>
        <taxon>Caudoviricetes</taxon>
        <taxon>Caudoviricetes code 15 clade</taxon>
    </lineage>
</organism>
<dbReference type="Gene3D" id="1.20.5.340">
    <property type="match status" value="1"/>
</dbReference>
<evidence type="ECO:0000313" key="3">
    <source>
        <dbReference type="Proteomes" id="UP001349343"/>
    </source>
</evidence>
<keyword evidence="3" id="KW-1185">Reference proteome</keyword>
<feature type="coiled-coil region" evidence="1">
    <location>
        <begin position="102"/>
        <end position="129"/>
    </location>
</feature>
<reference evidence="2 3" key="1">
    <citation type="submission" date="2023-11" db="EMBL/GenBank/DDBJ databases">
        <authorList>
            <person name="Cook R."/>
            <person name="Crisci M."/>
            <person name="Pye H."/>
            <person name="Adriaenssens E."/>
            <person name="Santini J."/>
        </authorList>
    </citation>
    <scope>NUCLEOTIDE SEQUENCE [LARGE SCALE GENOMIC DNA]</scope>
    <source>
        <strain evidence="2">Lak_Megaphage_RVC_JS4_GC31</strain>
    </source>
</reference>
<accession>A0ABZ0Z1W7</accession>